<dbReference type="PANTHER" id="PTHR46558">
    <property type="entry name" value="TRACRIPTIONAL REGULATORY PROTEIN-RELATED-RELATED"/>
    <property type="match status" value="1"/>
</dbReference>
<dbReference type="PATRIC" id="fig|1423739.3.peg.38"/>
<dbReference type="InterPro" id="IPR010982">
    <property type="entry name" value="Lambda_DNA-bd_dom_sf"/>
</dbReference>
<comment type="caution">
    <text evidence="4">The sequence shown here is derived from an EMBL/GenBank/DDBJ whole genome shotgun (WGS) entry which is preliminary data.</text>
</comment>
<organism evidence="4 5">
    <name type="scientific">Lentilactobacillus diolivorans DSM 14421</name>
    <dbReference type="NCBI Taxonomy" id="1423739"/>
    <lineage>
        <taxon>Bacteria</taxon>
        <taxon>Bacillati</taxon>
        <taxon>Bacillota</taxon>
        <taxon>Bacilli</taxon>
        <taxon>Lactobacillales</taxon>
        <taxon>Lactobacillaceae</taxon>
        <taxon>Lentilactobacillus</taxon>
    </lineage>
</organism>
<keyword evidence="2" id="KW-0472">Membrane</keyword>
<dbReference type="Proteomes" id="UP000052013">
    <property type="component" value="Unassembled WGS sequence"/>
</dbReference>
<dbReference type="PROSITE" id="PS50943">
    <property type="entry name" value="HTH_CROC1"/>
    <property type="match status" value="1"/>
</dbReference>
<keyword evidence="1" id="KW-0238">DNA-binding</keyword>
<reference evidence="4 5" key="1">
    <citation type="journal article" date="2015" name="Genome Announc.">
        <title>Expanding the biotechnology potential of lactobacilli through comparative genomics of 213 strains and associated genera.</title>
        <authorList>
            <person name="Sun Z."/>
            <person name="Harris H.M."/>
            <person name="McCann A."/>
            <person name="Guo C."/>
            <person name="Argimon S."/>
            <person name="Zhang W."/>
            <person name="Yang X."/>
            <person name="Jeffery I.B."/>
            <person name="Cooney J.C."/>
            <person name="Kagawa T.F."/>
            <person name="Liu W."/>
            <person name="Song Y."/>
            <person name="Salvetti E."/>
            <person name="Wrobel A."/>
            <person name="Rasinkangas P."/>
            <person name="Parkhill J."/>
            <person name="Rea M.C."/>
            <person name="O'Sullivan O."/>
            <person name="Ritari J."/>
            <person name="Douillard F.P."/>
            <person name="Paul Ross R."/>
            <person name="Yang R."/>
            <person name="Briner A.E."/>
            <person name="Felis G.E."/>
            <person name="de Vos W.M."/>
            <person name="Barrangou R."/>
            <person name="Klaenhammer T.R."/>
            <person name="Caufield P.W."/>
            <person name="Cui Y."/>
            <person name="Zhang H."/>
            <person name="O'Toole P.W."/>
        </authorList>
    </citation>
    <scope>NUCLEOTIDE SEQUENCE [LARGE SCALE GENOMIC DNA]</scope>
    <source>
        <strain evidence="4 5">DSM 14421</strain>
    </source>
</reference>
<keyword evidence="2" id="KW-1133">Transmembrane helix</keyword>
<evidence type="ECO:0000256" key="1">
    <source>
        <dbReference type="ARBA" id="ARBA00023125"/>
    </source>
</evidence>
<accession>A0A0R1SUV7</accession>
<dbReference type="STRING" id="1423739.FC85_GL000035"/>
<dbReference type="EMBL" id="AZEY01000005">
    <property type="protein sequence ID" value="KRL70005.1"/>
    <property type="molecule type" value="Genomic_DNA"/>
</dbReference>
<protein>
    <recommendedName>
        <fullName evidence="3">HTH cro/C1-type domain-containing protein</fullName>
    </recommendedName>
</protein>
<feature type="transmembrane region" description="Helical" evidence="2">
    <location>
        <begin position="102"/>
        <end position="120"/>
    </location>
</feature>
<dbReference type="RefSeq" id="WP_057863581.1">
    <property type="nucleotide sequence ID" value="NZ_AZEY01000005.1"/>
</dbReference>
<dbReference type="Pfam" id="PF01381">
    <property type="entry name" value="HTH_3"/>
    <property type="match status" value="1"/>
</dbReference>
<feature type="domain" description="HTH cro/C1-type" evidence="3">
    <location>
        <begin position="8"/>
        <end position="62"/>
    </location>
</feature>
<name>A0A0R1SUV7_9LACO</name>
<gene>
    <name evidence="4" type="ORF">FC85_GL000035</name>
</gene>
<feature type="transmembrane region" description="Helical" evidence="2">
    <location>
        <begin position="125"/>
        <end position="147"/>
    </location>
</feature>
<dbReference type="Gene3D" id="1.10.260.40">
    <property type="entry name" value="lambda repressor-like DNA-binding domains"/>
    <property type="match status" value="1"/>
</dbReference>
<evidence type="ECO:0000313" key="5">
    <source>
        <dbReference type="Proteomes" id="UP000052013"/>
    </source>
</evidence>
<dbReference type="GO" id="GO:0003677">
    <property type="term" value="F:DNA binding"/>
    <property type="evidence" value="ECO:0007669"/>
    <property type="project" value="UniProtKB-KW"/>
</dbReference>
<evidence type="ECO:0000259" key="3">
    <source>
        <dbReference type="PROSITE" id="PS50943"/>
    </source>
</evidence>
<keyword evidence="2" id="KW-0812">Transmembrane</keyword>
<evidence type="ECO:0000313" key="4">
    <source>
        <dbReference type="EMBL" id="KRL70005.1"/>
    </source>
</evidence>
<dbReference type="SMART" id="SM00530">
    <property type="entry name" value="HTH_XRE"/>
    <property type="match status" value="1"/>
</dbReference>
<evidence type="ECO:0000256" key="2">
    <source>
        <dbReference type="SAM" id="Phobius"/>
    </source>
</evidence>
<feature type="transmembrane region" description="Helical" evidence="2">
    <location>
        <begin position="153"/>
        <end position="177"/>
    </location>
</feature>
<dbReference type="AlphaFoldDB" id="A0A0R1SUV7"/>
<dbReference type="SUPFAM" id="SSF47413">
    <property type="entry name" value="lambda repressor-like DNA-binding domains"/>
    <property type="match status" value="1"/>
</dbReference>
<dbReference type="CDD" id="cd00093">
    <property type="entry name" value="HTH_XRE"/>
    <property type="match status" value="1"/>
</dbReference>
<dbReference type="PANTHER" id="PTHR46558:SF11">
    <property type="entry name" value="HTH-TYPE TRANSCRIPTIONAL REGULATOR XRE"/>
    <property type="match status" value="1"/>
</dbReference>
<proteinExistence type="predicted"/>
<dbReference type="InterPro" id="IPR001387">
    <property type="entry name" value="Cro/C1-type_HTH"/>
</dbReference>
<sequence>MITIGNKIKQLRHQKGMTQQQLATQLCVSRQTISSWETDRNIPDIETLTRIAAYFNIQVGTIISSQNADSVYLHKYQQCMMDIILAILLVERVTQLSTTFGLHWMNFIVIFYLIIFFLALKQANYFLNAGLIIFGMTSILSGFANLFWMGFGFRFTCFICGVLSLIVFAINVHQALFRKQCQLRKVNRA</sequence>